<dbReference type="Proteomes" id="UP001301566">
    <property type="component" value="Segment"/>
</dbReference>
<dbReference type="EMBL" id="OR420740">
    <property type="protein sequence ID" value="WMM95205.1"/>
    <property type="molecule type" value="Genomic_DNA"/>
</dbReference>
<proteinExistence type="predicted"/>
<accession>A0AAX3ZWJ4</accession>
<evidence type="ECO:0000313" key="2">
    <source>
        <dbReference type="Proteomes" id="UP001301566"/>
    </source>
</evidence>
<gene>
    <name evidence="1" type="ORF">CRP114_gp6</name>
</gene>
<sequence>MLDHELERHLQELGVLPKTASEALSDTKDDPRLLYLAKGYFNDPRGADGGLPF</sequence>
<keyword evidence="2" id="KW-1185">Reference proteome</keyword>
<name>A0AAX3ZWJ4_9CAUD</name>
<reference evidence="1 2" key="1">
    <citation type="submission" date="2023-08" db="EMBL/GenBank/DDBJ databases">
        <authorList>
            <person name="Du S."/>
            <person name="Wu Z."/>
            <person name="Wu Y."/>
            <person name="Yang M."/>
            <person name="Shao J."/>
            <person name="Liu H."/>
            <person name="Zhao Y."/>
            <person name="Zhang Z."/>
        </authorList>
    </citation>
    <scope>NUCLEOTIDE SEQUENCE [LARGE SCALE GENOMIC DNA]</scope>
</reference>
<evidence type="ECO:0000313" key="1">
    <source>
        <dbReference type="EMBL" id="WMM95205.1"/>
    </source>
</evidence>
<organism evidence="1 2">
    <name type="scientific">Roseobacter phage CRP-114</name>
    <dbReference type="NCBI Taxonomy" id="3072842"/>
    <lineage>
        <taxon>Viruses</taxon>
        <taxon>Duplodnaviria</taxon>
        <taxon>Heunggongvirae</taxon>
        <taxon>Uroviricota</taxon>
        <taxon>Caudoviricetes</taxon>
        <taxon>Autographivirales</taxon>
        <taxon>Autographivirales incertae sedis</taxon>
        <taxon>Dynamenevirus</taxon>
        <taxon>Dynamenevirus CRP114</taxon>
    </lineage>
</organism>
<protein>
    <submittedName>
        <fullName evidence="1">Uncharacterized protein</fullName>
    </submittedName>
</protein>